<organism evidence="3 4">
    <name type="scientific">Clostridium taeniosporum</name>
    <dbReference type="NCBI Taxonomy" id="394958"/>
    <lineage>
        <taxon>Bacteria</taxon>
        <taxon>Bacillati</taxon>
        <taxon>Bacillota</taxon>
        <taxon>Clostridia</taxon>
        <taxon>Eubacteriales</taxon>
        <taxon>Clostridiaceae</taxon>
        <taxon>Clostridium</taxon>
    </lineage>
</organism>
<dbReference type="GO" id="GO:0005829">
    <property type="term" value="C:cytosol"/>
    <property type="evidence" value="ECO:0007669"/>
    <property type="project" value="TreeGrafter"/>
</dbReference>
<dbReference type="SUPFAM" id="SSF51161">
    <property type="entry name" value="Trimeric LpxA-like enzymes"/>
    <property type="match status" value="1"/>
</dbReference>
<proteinExistence type="inferred from homology"/>
<dbReference type="Proteomes" id="UP000094652">
    <property type="component" value="Chromosome"/>
</dbReference>
<dbReference type="RefSeq" id="WP_069681087.1">
    <property type="nucleotide sequence ID" value="NZ_CP017253.2"/>
</dbReference>
<dbReference type="InterPro" id="IPR051159">
    <property type="entry name" value="Hexapeptide_acetyltransf"/>
</dbReference>
<dbReference type="STRING" id="394958.BGI42_12460"/>
<dbReference type="PANTHER" id="PTHR23416:SF23">
    <property type="entry name" value="ACETYLTRANSFERASE C18B11.09C-RELATED"/>
    <property type="match status" value="1"/>
</dbReference>
<evidence type="ECO:0000256" key="2">
    <source>
        <dbReference type="ARBA" id="ARBA00022679"/>
    </source>
</evidence>
<dbReference type="KEGG" id="ctae:BGI42_12460"/>
<dbReference type="AlphaFoldDB" id="A0A1D7XNR1"/>
<keyword evidence="2 3" id="KW-0808">Transferase</keyword>
<comment type="similarity">
    <text evidence="1">Belongs to the transferase hexapeptide repeat family.</text>
</comment>
<keyword evidence="4" id="KW-1185">Reference proteome</keyword>
<dbReference type="GO" id="GO:0008374">
    <property type="term" value="F:O-acyltransferase activity"/>
    <property type="evidence" value="ECO:0007669"/>
    <property type="project" value="TreeGrafter"/>
</dbReference>
<dbReference type="OrthoDB" id="9801697at2"/>
<dbReference type="EMBL" id="CP017253">
    <property type="protein sequence ID" value="AOR24968.1"/>
    <property type="molecule type" value="Genomic_DNA"/>
</dbReference>
<evidence type="ECO:0000313" key="4">
    <source>
        <dbReference type="Proteomes" id="UP000094652"/>
    </source>
</evidence>
<dbReference type="CDD" id="cd04647">
    <property type="entry name" value="LbH_MAT_like"/>
    <property type="match status" value="1"/>
</dbReference>
<dbReference type="InterPro" id="IPR011004">
    <property type="entry name" value="Trimer_LpxA-like_sf"/>
</dbReference>
<name>A0A1D7XNR1_9CLOT</name>
<evidence type="ECO:0000313" key="3">
    <source>
        <dbReference type="EMBL" id="AOR24968.1"/>
    </source>
</evidence>
<sequence length="245" mass="27976">MKKIDKLLCEVENIINSGVDKNGVIKILEILKCSIPLEILDEIKLYEDYLPKNAESGVSEEKRYLHFLWDLLDKSPMCLIANFAIPYRRILAQKLFKSCGKNFIAEENVRFNIPDNIEIGDDVFINRGTFIDSKGGIKIGNFVGIGEGVTILTHSHKEHSHLSREYRQVIIEDYAKIYCNVTIFLGVKIEKQGIVAACSLVNKDVKENTVVAGIPAKEFRERNTFGNNEHELNHVWLHNKSFQNK</sequence>
<gene>
    <name evidence="3" type="ORF">BGI42_12460</name>
</gene>
<protein>
    <submittedName>
        <fullName evidence="3">Transferase</fullName>
    </submittedName>
</protein>
<dbReference type="Gene3D" id="2.160.10.10">
    <property type="entry name" value="Hexapeptide repeat proteins"/>
    <property type="match status" value="1"/>
</dbReference>
<dbReference type="PANTHER" id="PTHR23416">
    <property type="entry name" value="SIALIC ACID SYNTHASE-RELATED"/>
    <property type="match status" value="1"/>
</dbReference>
<evidence type="ECO:0000256" key="1">
    <source>
        <dbReference type="ARBA" id="ARBA00007274"/>
    </source>
</evidence>
<accession>A0A1D7XNR1</accession>
<reference evidence="4" key="1">
    <citation type="submission" date="2016-09" db="EMBL/GenBank/DDBJ databases">
        <title>Genomics of Clostridium taeniosporum, an organism which forms endospores with ribbon-like appendages.</title>
        <authorList>
            <person name="Walker J.R."/>
        </authorList>
    </citation>
    <scope>NUCLEOTIDE SEQUENCE [LARGE SCALE GENOMIC DNA]</scope>
    <source>
        <strain evidence="4">1/k</strain>
    </source>
</reference>